<gene>
    <name evidence="1" type="ORF">THAOC_36131</name>
</gene>
<keyword evidence="2" id="KW-1185">Reference proteome</keyword>
<sequence>MATQLGGPRGGSYESVAVDNSNPGKPVFFVTEDAEDGELRRFEAAHGNGWDALHDEGTTTYLQMFRDGTFAWTDSERIGEQSAKQNYPGLEGIQYLDGKLYFMAKYNYHLFILDLKEMTYTVEKTGLKFYGEGNFDSQPDQNLFGPSRRWMYLTEDGGSTPGVYARHCCESETYYTVFQGTPRVVGRRDSWV</sequence>
<comment type="caution">
    <text evidence="1">The sequence shown here is derived from an EMBL/GenBank/DDBJ whole genome shotgun (WGS) entry which is preliminary data.</text>
</comment>
<dbReference type="AlphaFoldDB" id="K0R298"/>
<evidence type="ECO:0000313" key="2">
    <source>
        <dbReference type="Proteomes" id="UP000266841"/>
    </source>
</evidence>
<protein>
    <submittedName>
        <fullName evidence="1">Uncharacterized protein</fullName>
    </submittedName>
</protein>
<organism evidence="1 2">
    <name type="scientific">Thalassiosira oceanica</name>
    <name type="common">Marine diatom</name>
    <dbReference type="NCBI Taxonomy" id="159749"/>
    <lineage>
        <taxon>Eukaryota</taxon>
        <taxon>Sar</taxon>
        <taxon>Stramenopiles</taxon>
        <taxon>Ochrophyta</taxon>
        <taxon>Bacillariophyta</taxon>
        <taxon>Coscinodiscophyceae</taxon>
        <taxon>Thalassiosirophycidae</taxon>
        <taxon>Thalassiosirales</taxon>
        <taxon>Thalassiosiraceae</taxon>
        <taxon>Thalassiosira</taxon>
    </lineage>
</organism>
<name>K0R298_THAOC</name>
<dbReference type="OrthoDB" id="42504at2759"/>
<evidence type="ECO:0000313" key="1">
    <source>
        <dbReference type="EMBL" id="EJK45259.1"/>
    </source>
</evidence>
<accession>K0R298</accession>
<proteinExistence type="predicted"/>
<dbReference type="Proteomes" id="UP000266841">
    <property type="component" value="Unassembled WGS sequence"/>
</dbReference>
<reference evidence="1 2" key="1">
    <citation type="journal article" date="2012" name="Genome Biol.">
        <title>Genome and low-iron response of an oceanic diatom adapted to chronic iron limitation.</title>
        <authorList>
            <person name="Lommer M."/>
            <person name="Specht M."/>
            <person name="Roy A.S."/>
            <person name="Kraemer L."/>
            <person name="Andreson R."/>
            <person name="Gutowska M.A."/>
            <person name="Wolf J."/>
            <person name="Bergner S.V."/>
            <person name="Schilhabel M.B."/>
            <person name="Klostermeier U.C."/>
            <person name="Beiko R.G."/>
            <person name="Rosenstiel P."/>
            <person name="Hippler M."/>
            <person name="Laroche J."/>
        </authorList>
    </citation>
    <scope>NUCLEOTIDE SEQUENCE [LARGE SCALE GENOMIC DNA]</scope>
    <source>
        <strain evidence="1 2">CCMP1005</strain>
    </source>
</reference>
<dbReference type="EMBL" id="AGNL01048649">
    <property type="protein sequence ID" value="EJK45259.1"/>
    <property type="molecule type" value="Genomic_DNA"/>
</dbReference>